<dbReference type="AlphaFoldDB" id="A0A1G6V9N9"/>
<feature type="transmembrane region" description="Helical" evidence="1">
    <location>
        <begin position="44"/>
        <end position="62"/>
    </location>
</feature>
<keyword evidence="1" id="KW-0472">Membrane</keyword>
<proteinExistence type="predicted"/>
<dbReference type="RefSeq" id="WP_091032516.1">
    <property type="nucleotide sequence ID" value="NZ_FNAD01000004.1"/>
</dbReference>
<keyword evidence="3" id="KW-1185">Reference proteome</keyword>
<feature type="transmembrane region" description="Helical" evidence="1">
    <location>
        <begin position="135"/>
        <end position="155"/>
    </location>
</feature>
<feature type="transmembrane region" description="Helical" evidence="1">
    <location>
        <begin position="18"/>
        <end position="38"/>
    </location>
</feature>
<sequence length="181" mass="18943">METITAPDKMSRSMRHNGVMICAFFGFGWFMGGAGILGDGPGRWIGIAGSAAVSIALVVAAFKVESARERPRELPKHWGRSYGIWILFEVVLIAAAVFLFNTLDLVDFLPGTIAVIVGAHFLPLAPAFDEPKYRWTGYAMIAAGLGGVAGGFGGIEIGGAVAGFGSALVLWATGVAVVKRG</sequence>
<dbReference type="STRING" id="58114.SAMN05216270_104288"/>
<feature type="transmembrane region" description="Helical" evidence="1">
    <location>
        <begin position="82"/>
        <end position="102"/>
    </location>
</feature>
<organism evidence="2 3">
    <name type="scientific">Glycomyces harbinensis</name>
    <dbReference type="NCBI Taxonomy" id="58114"/>
    <lineage>
        <taxon>Bacteria</taxon>
        <taxon>Bacillati</taxon>
        <taxon>Actinomycetota</taxon>
        <taxon>Actinomycetes</taxon>
        <taxon>Glycomycetales</taxon>
        <taxon>Glycomycetaceae</taxon>
        <taxon>Glycomyces</taxon>
    </lineage>
</organism>
<evidence type="ECO:0000313" key="3">
    <source>
        <dbReference type="Proteomes" id="UP000198949"/>
    </source>
</evidence>
<feature type="transmembrane region" description="Helical" evidence="1">
    <location>
        <begin position="108"/>
        <end position="128"/>
    </location>
</feature>
<evidence type="ECO:0000313" key="2">
    <source>
        <dbReference type="EMBL" id="SDD50113.1"/>
    </source>
</evidence>
<dbReference type="OrthoDB" id="3397145at2"/>
<name>A0A1G6V9N9_9ACTN</name>
<feature type="transmembrane region" description="Helical" evidence="1">
    <location>
        <begin position="161"/>
        <end position="178"/>
    </location>
</feature>
<keyword evidence="1" id="KW-0812">Transmembrane</keyword>
<reference evidence="3" key="1">
    <citation type="submission" date="2016-10" db="EMBL/GenBank/DDBJ databases">
        <authorList>
            <person name="Varghese N."/>
            <person name="Submissions S."/>
        </authorList>
    </citation>
    <scope>NUCLEOTIDE SEQUENCE [LARGE SCALE GENOMIC DNA]</scope>
    <source>
        <strain evidence="3">CGMCC 4.3516</strain>
    </source>
</reference>
<gene>
    <name evidence="2" type="ORF">SAMN05216270_104288</name>
</gene>
<evidence type="ECO:0000256" key="1">
    <source>
        <dbReference type="SAM" id="Phobius"/>
    </source>
</evidence>
<protein>
    <submittedName>
        <fullName evidence="2">Uncharacterized protein</fullName>
    </submittedName>
</protein>
<accession>A0A1G6V9N9</accession>
<keyword evidence="1" id="KW-1133">Transmembrane helix</keyword>
<dbReference type="EMBL" id="FNAD01000004">
    <property type="protein sequence ID" value="SDD50113.1"/>
    <property type="molecule type" value="Genomic_DNA"/>
</dbReference>
<dbReference type="Proteomes" id="UP000198949">
    <property type="component" value="Unassembled WGS sequence"/>
</dbReference>